<accession>A0A0J6S1M5</accession>
<dbReference type="PATRIC" id="fig|270351.6.peg.4614"/>
<proteinExistence type="predicted"/>
<comment type="caution">
    <text evidence="1">The sequence shown here is derived from an EMBL/GenBank/DDBJ whole genome shotgun (WGS) entry which is preliminary data.</text>
</comment>
<evidence type="ECO:0000313" key="1">
    <source>
        <dbReference type="EMBL" id="KMO27443.1"/>
    </source>
</evidence>
<name>A0A0J6S1M5_9HYPH</name>
<dbReference type="AlphaFoldDB" id="A0A0J6S1M5"/>
<sequence length="74" mass="8210">MAPESQSSAERRTVAQACCAVDQQLAALDECRRLGLPAEAEEAALRVLWTDLGLAYAREVVQVAELRHRMAERE</sequence>
<dbReference type="Proteomes" id="UP000035929">
    <property type="component" value="Unassembled WGS sequence"/>
</dbReference>
<organism evidence="1 2">
    <name type="scientific">Methylobacterium aquaticum</name>
    <dbReference type="NCBI Taxonomy" id="270351"/>
    <lineage>
        <taxon>Bacteria</taxon>
        <taxon>Pseudomonadati</taxon>
        <taxon>Pseudomonadota</taxon>
        <taxon>Alphaproteobacteria</taxon>
        <taxon>Hyphomicrobiales</taxon>
        <taxon>Methylobacteriaceae</taxon>
        <taxon>Methylobacterium</taxon>
    </lineage>
</organism>
<reference evidence="1 2" key="1">
    <citation type="submission" date="2015-03" db="EMBL/GenBank/DDBJ databases">
        <title>Genome sequencing of Methylobacterium aquaticum DSM16371 type strain.</title>
        <authorList>
            <person name="Chaudhry V."/>
            <person name="Patil P.B."/>
        </authorList>
    </citation>
    <scope>NUCLEOTIDE SEQUENCE [LARGE SCALE GENOMIC DNA]</scope>
    <source>
        <strain evidence="1 2">DSM 16371</strain>
    </source>
</reference>
<dbReference type="RefSeq" id="WP_048467594.1">
    <property type="nucleotide sequence ID" value="NZ_JBNTQU010000072.1"/>
</dbReference>
<gene>
    <name evidence="1" type="ORF">VP06_30705</name>
</gene>
<protein>
    <submittedName>
        <fullName evidence="1">Uncharacterized protein</fullName>
    </submittedName>
</protein>
<dbReference type="OrthoDB" id="8000387at2"/>
<dbReference type="EMBL" id="LABX01000303">
    <property type="protein sequence ID" value="KMO27443.1"/>
    <property type="molecule type" value="Genomic_DNA"/>
</dbReference>
<evidence type="ECO:0000313" key="2">
    <source>
        <dbReference type="Proteomes" id="UP000035929"/>
    </source>
</evidence>